<sequence length="542" mass="57159">MRINQPVNDVETQVPDGQFIYSKTDLEGRITAANDLFVQLSGFEREELLGQPHNIVRHPDMPPQAFDDMWKSLKAGQPWSGYVKNRRKDGGFYWVHGFASPVRESGRVVGYESVRRRADKQVVEAVIPAYRKLRAGAGGLTVVNGRVVRTGLMGVFSGWSIGARVGAGLATLLAAVLSLALPVLADGMSWPVVLAVCVSVAIAAWLQFGVIGGMVGDLKRLEETLSATQRDGDLRRVSMIDRRDEIGHISDAFNAMMANLQAILINVGEAARDIVQQSDTLAGSSQGVARGASASSEAASSTAAAVEQVTVAVNEVAENSGAAASAARQTQAEAELGMDKAARAVDEIGELAKAVSSTTATMEQLAQSSDEIGRIATVIKEIADQTNLLALNAAIEAARAGEQGRGFAVVADEVRKLAERTTGATVEISSIIQSLREETRDAVSSAGAGNERVKVSVELIRETRSALEAIRTSAAQSLELVDGIELATREQSIAATSIATNVEQIAQRAEDASLAVGSIADASTALADVSKALDTALSRVKI</sequence>
<dbReference type="CDD" id="cd11386">
    <property type="entry name" value="MCP_signal"/>
    <property type="match status" value="1"/>
</dbReference>
<dbReference type="PROSITE" id="PS50111">
    <property type="entry name" value="CHEMOTAXIS_TRANSDUC_2"/>
    <property type="match status" value="1"/>
</dbReference>
<dbReference type="InterPro" id="IPR000014">
    <property type="entry name" value="PAS"/>
</dbReference>
<dbReference type="EMBL" id="QKOE01000012">
    <property type="protein sequence ID" value="PZA15643.1"/>
    <property type="molecule type" value="Genomic_DNA"/>
</dbReference>
<evidence type="ECO:0000256" key="5">
    <source>
        <dbReference type="SAM" id="Phobius"/>
    </source>
</evidence>
<evidence type="ECO:0000313" key="10">
    <source>
        <dbReference type="Proteomes" id="UP000248259"/>
    </source>
</evidence>
<keyword evidence="5" id="KW-1133">Transmembrane helix</keyword>
<dbReference type="Pfam" id="PF08447">
    <property type="entry name" value="PAS_3"/>
    <property type="match status" value="1"/>
</dbReference>
<gene>
    <name evidence="9" type="ORF">DNK49_15660</name>
</gene>
<evidence type="ECO:0000259" key="8">
    <source>
        <dbReference type="PROSITE" id="PS50885"/>
    </source>
</evidence>
<dbReference type="PANTHER" id="PTHR32089">
    <property type="entry name" value="METHYL-ACCEPTING CHEMOTAXIS PROTEIN MCPB"/>
    <property type="match status" value="1"/>
</dbReference>
<dbReference type="Proteomes" id="UP000248259">
    <property type="component" value="Unassembled WGS sequence"/>
</dbReference>
<dbReference type="FunFam" id="1.10.287.950:FF:000001">
    <property type="entry name" value="Methyl-accepting chemotaxis sensory transducer"/>
    <property type="match status" value="1"/>
</dbReference>
<keyword evidence="2 4" id="KW-0807">Transducer</keyword>
<dbReference type="InterPro" id="IPR013655">
    <property type="entry name" value="PAS_fold_3"/>
</dbReference>
<feature type="domain" description="HAMP" evidence="8">
    <location>
        <begin position="212"/>
        <end position="265"/>
    </location>
</feature>
<dbReference type="CDD" id="cd06225">
    <property type="entry name" value="HAMP"/>
    <property type="match status" value="1"/>
</dbReference>
<dbReference type="Pfam" id="PF00672">
    <property type="entry name" value="HAMP"/>
    <property type="match status" value="1"/>
</dbReference>
<reference evidence="9 10" key="1">
    <citation type="submission" date="2018-06" db="EMBL/GenBank/DDBJ databases">
        <title>Azoarcus communis strain SWub3 genome.</title>
        <authorList>
            <person name="Zorraquino Salvo V."/>
            <person name="Toubiana D."/>
            <person name="Blumwald E."/>
        </authorList>
    </citation>
    <scope>NUCLEOTIDE SEQUENCE [LARGE SCALE GENOMIC DNA]</scope>
    <source>
        <strain evidence="9 10">SWub3</strain>
    </source>
</reference>
<comment type="caution">
    <text evidence="9">The sequence shown here is derived from an EMBL/GenBank/DDBJ whole genome shotgun (WGS) entry which is preliminary data.</text>
</comment>
<dbReference type="Gene3D" id="3.30.450.20">
    <property type="entry name" value="PAS domain"/>
    <property type="match status" value="1"/>
</dbReference>
<dbReference type="AlphaFoldDB" id="A0A323UUG7"/>
<feature type="domain" description="PAS" evidence="7">
    <location>
        <begin position="25"/>
        <end position="60"/>
    </location>
</feature>
<evidence type="ECO:0000259" key="6">
    <source>
        <dbReference type="PROSITE" id="PS50111"/>
    </source>
</evidence>
<dbReference type="Pfam" id="PF00015">
    <property type="entry name" value="MCPsignal"/>
    <property type="match status" value="1"/>
</dbReference>
<keyword evidence="5" id="KW-0472">Membrane</keyword>
<dbReference type="NCBIfam" id="TIGR00229">
    <property type="entry name" value="sensory_box"/>
    <property type="match status" value="1"/>
</dbReference>
<dbReference type="InterPro" id="IPR004089">
    <property type="entry name" value="MCPsignal_dom"/>
</dbReference>
<dbReference type="InterPro" id="IPR003660">
    <property type="entry name" value="HAMP_dom"/>
</dbReference>
<comment type="subcellular location">
    <subcellularLocation>
        <location evidence="1">Membrane</location>
    </subcellularLocation>
</comment>
<dbReference type="PROSITE" id="PS50112">
    <property type="entry name" value="PAS"/>
    <property type="match status" value="1"/>
</dbReference>
<evidence type="ECO:0000256" key="1">
    <source>
        <dbReference type="ARBA" id="ARBA00004370"/>
    </source>
</evidence>
<dbReference type="SUPFAM" id="SSF58104">
    <property type="entry name" value="Methyl-accepting chemotaxis protein (MCP) signaling domain"/>
    <property type="match status" value="1"/>
</dbReference>
<feature type="domain" description="Methyl-accepting transducer" evidence="6">
    <location>
        <begin position="270"/>
        <end position="506"/>
    </location>
</feature>
<keyword evidence="5" id="KW-0812">Transmembrane</keyword>
<feature type="transmembrane region" description="Helical" evidence="5">
    <location>
        <begin position="161"/>
        <end position="184"/>
    </location>
</feature>
<accession>A0A323UUG7</accession>
<dbReference type="GO" id="GO:0016020">
    <property type="term" value="C:membrane"/>
    <property type="evidence" value="ECO:0007669"/>
    <property type="project" value="UniProtKB-SubCell"/>
</dbReference>
<protein>
    <submittedName>
        <fullName evidence="9">PAS domain S-box protein</fullName>
    </submittedName>
</protein>
<comment type="similarity">
    <text evidence="3">Belongs to the methyl-accepting chemotaxis (MCP) protein family.</text>
</comment>
<dbReference type="PROSITE" id="PS50885">
    <property type="entry name" value="HAMP"/>
    <property type="match status" value="1"/>
</dbReference>
<dbReference type="PRINTS" id="PR00260">
    <property type="entry name" value="CHEMTRNSDUCR"/>
</dbReference>
<evidence type="ECO:0000256" key="2">
    <source>
        <dbReference type="ARBA" id="ARBA00023224"/>
    </source>
</evidence>
<feature type="transmembrane region" description="Helical" evidence="5">
    <location>
        <begin position="190"/>
        <end position="211"/>
    </location>
</feature>
<dbReference type="GO" id="GO:0006935">
    <property type="term" value="P:chemotaxis"/>
    <property type="evidence" value="ECO:0007669"/>
    <property type="project" value="InterPro"/>
</dbReference>
<dbReference type="SMART" id="SM00304">
    <property type="entry name" value="HAMP"/>
    <property type="match status" value="2"/>
</dbReference>
<dbReference type="GO" id="GO:0004888">
    <property type="term" value="F:transmembrane signaling receptor activity"/>
    <property type="evidence" value="ECO:0007669"/>
    <property type="project" value="InterPro"/>
</dbReference>
<dbReference type="OrthoDB" id="5298208at2"/>
<evidence type="ECO:0000256" key="4">
    <source>
        <dbReference type="PROSITE-ProRule" id="PRU00284"/>
    </source>
</evidence>
<dbReference type="SMART" id="SM00283">
    <property type="entry name" value="MA"/>
    <property type="match status" value="1"/>
</dbReference>
<evidence type="ECO:0000259" key="7">
    <source>
        <dbReference type="PROSITE" id="PS50112"/>
    </source>
</evidence>
<dbReference type="RefSeq" id="WP_110526589.1">
    <property type="nucleotide sequence ID" value="NZ_QKOE01000012.1"/>
</dbReference>
<dbReference type="InterPro" id="IPR035965">
    <property type="entry name" value="PAS-like_dom_sf"/>
</dbReference>
<proteinExistence type="inferred from homology"/>
<evidence type="ECO:0000256" key="3">
    <source>
        <dbReference type="ARBA" id="ARBA00029447"/>
    </source>
</evidence>
<keyword evidence="10" id="KW-1185">Reference proteome</keyword>
<dbReference type="GO" id="GO:0007165">
    <property type="term" value="P:signal transduction"/>
    <property type="evidence" value="ECO:0007669"/>
    <property type="project" value="UniProtKB-KW"/>
</dbReference>
<evidence type="ECO:0000313" key="9">
    <source>
        <dbReference type="EMBL" id="PZA15643.1"/>
    </source>
</evidence>
<dbReference type="Gene3D" id="1.10.287.950">
    <property type="entry name" value="Methyl-accepting chemotaxis protein"/>
    <property type="match status" value="1"/>
</dbReference>
<dbReference type="PANTHER" id="PTHR32089:SF112">
    <property type="entry name" value="LYSOZYME-LIKE PROTEIN-RELATED"/>
    <property type="match status" value="1"/>
</dbReference>
<organism evidence="9 10">
    <name type="scientific">Parazoarcus communis SWub3 = DSM 12120</name>
    <dbReference type="NCBI Taxonomy" id="1121029"/>
    <lineage>
        <taxon>Bacteria</taxon>
        <taxon>Pseudomonadati</taxon>
        <taxon>Pseudomonadota</taxon>
        <taxon>Betaproteobacteria</taxon>
        <taxon>Rhodocyclales</taxon>
        <taxon>Zoogloeaceae</taxon>
        <taxon>Parazoarcus</taxon>
    </lineage>
</organism>
<dbReference type="SUPFAM" id="SSF55785">
    <property type="entry name" value="PYP-like sensor domain (PAS domain)"/>
    <property type="match status" value="1"/>
</dbReference>
<dbReference type="CDD" id="cd00130">
    <property type="entry name" value="PAS"/>
    <property type="match status" value="1"/>
</dbReference>
<name>A0A323UUG7_9RHOO</name>
<dbReference type="InterPro" id="IPR004090">
    <property type="entry name" value="Chemotax_Me-accpt_rcpt"/>
</dbReference>